<dbReference type="EMBL" id="QAMZ01000012">
    <property type="protein sequence ID" value="PWL55147.1"/>
    <property type="molecule type" value="Genomic_DNA"/>
</dbReference>
<evidence type="ECO:0000313" key="2">
    <source>
        <dbReference type="Proteomes" id="UP000246114"/>
    </source>
</evidence>
<comment type="caution">
    <text evidence="1">The sequence shown here is derived from an EMBL/GenBank/DDBJ whole genome shotgun (WGS) entry which is preliminary data.</text>
</comment>
<evidence type="ECO:0008006" key="3">
    <source>
        <dbReference type="Google" id="ProtNLM"/>
    </source>
</evidence>
<name>A0A316M9F5_9CLOT</name>
<organism evidence="1 2">
    <name type="scientific">Clostridium cadaveris</name>
    <dbReference type="NCBI Taxonomy" id="1529"/>
    <lineage>
        <taxon>Bacteria</taxon>
        <taxon>Bacillati</taxon>
        <taxon>Bacillota</taxon>
        <taxon>Clostridia</taxon>
        <taxon>Eubacteriales</taxon>
        <taxon>Clostridiaceae</taxon>
        <taxon>Clostridium</taxon>
    </lineage>
</organism>
<reference evidence="1 2" key="1">
    <citation type="submission" date="2018-03" db="EMBL/GenBank/DDBJ databases">
        <title>The uncultured portion of the human microbiome is neutrally assembled.</title>
        <authorList>
            <person name="Jeraldo P."/>
            <person name="Boardman L."/>
            <person name="White B.A."/>
            <person name="Nelson H."/>
            <person name="Goldenfeld N."/>
            <person name="Chia N."/>
        </authorList>
    </citation>
    <scope>NUCLEOTIDE SEQUENCE [LARGE SCALE GENOMIC DNA]</scope>
    <source>
        <strain evidence="1">CIM:MAG 903</strain>
    </source>
</reference>
<evidence type="ECO:0000313" key="1">
    <source>
        <dbReference type="EMBL" id="PWL55147.1"/>
    </source>
</evidence>
<dbReference type="Proteomes" id="UP000246114">
    <property type="component" value="Unassembled WGS sequence"/>
</dbReference>
<gene>
    <name evidence="1" type="ORF">DBY38_02430</name>
</gene>
<dbReference type="AlphaFoldDB" id="A0A316M9F5"/>
<sequence>MNNSQEFMAQYLNKIGCKVNNKAFEYIDLANEWYRNKKTKFHERETVSGVKYNLKRLNMAKRLCADDANLCEVIEINAQTNTSDNDIVLGVLKSNNFDVMYRKQLEQMSASGTVGAYLRIENADLLENGDIRNGKIVINWVEAKNIVILNCVNNDILECAFMGESYDVKGSKYSVVSFMLDNDKKYVCRTAYFDENGKFINEKIATYGEVKPFAIMRVAEVNNLEEMTGYGLPKLFNAIPHLQILDMTFNMWFRDIDKSDKMVFLSKQLGKYNSKKNKYELPSEECKKIFLHVDSSSLPNKDLLVQEYNPVVRINDVRESMELALSMLSLMFGFGTRKYTFEDGRIVTATEYIGSRQDAMQEVNKQRFEAEQYIRGIINAIRWFEKALNNIELKDDEIKIDFDDTYIVDKEARAESMRNDALSFDIPQLMLEYFMTKYNLSKEEAQAWLDNAQQKEDGDGDEE</sequence>
<accession>A0A316M9F5</accession>
<protein>
    <recommendedName>
        <fullName evidence="3">Phage portal protein</fullName>
    </recommendedName>
</protein>
<proteinExistence type="predicted"/>